<accession>A0A1J9QGY7</accession>
<organism evidence="1 2">
    <name type="scientific">Blastomyces percursus</name>
    <dbReference type="NCBI Taxonomy" id="1658174"/>
    <lineage>
        <taxon>Eukaryota</taxon>
        <taxon>Fungi</taxon>
        <taxon>Dikarya</taxon>
        <taxon>Ascomycota</taxon>
        <taxon>Pezizomycotina</taxon>
        <taxon>Eurotiomycetes</taxon>
        <taxon>Eurotiomycetidae</taxon>
        <taxon>Onygenales</taxon>
        <taxon>Ajellomycetaceae</taxon>
        <taxon>Blastomyces</taxon>
    </lineage>
</organism>
<keyword evidence="2" id="KW-1185">Reference proteome</keyword>
<dbReference type="AlphaFoldDB" id="A0A1J9QGY7"/>
<evidence type="ECO:0000313" key="2">
    <source>
        <dbReference type="Proteomes" id="UP000242791"/>
    </source>
</evidence>
<evidence type="ECO:0000313" key="1">
    <source>
        <dbReference type="EMBL" id="OJD19459.1"/>
    </source>
</evidence>
<name>A0A1J9QGY7_9EURO</name>
<dbReference type="EMBL" id="LGTZ01002109">
    <property type="protein sequence ID" value="OJD19459.1"/>
    <property type="molecule type" value="Genomic_DNA"/>
</dbReference>
<comment type="caution">
    <text evidence="1">The sequence shown here is derived from an EMBL/GenBank/DDBJ whole genome shotgun (WGS) entry which is preliminary data.</text>
</comment>
<gene>
    <name evidence="1" type="ORF">ACJ73_08642</name>
</gene>
<protein>
    <submittedName>
        <fullName evidence="1">Uncharacterized protein</fullName>
    </submittedName>
</protein>
<reference evidence="1 2" key="1">
    <citation type="submission" date="2015-08" db="EMBL/GenBank/DDBJ databases">
        <title>Emmonsia species relationships and genome sequence.</title>
        <authorList>
            <person name="Cuomo C.A."/>
            <person name="Schwartz I.S."/>
            <person name="Kenyon C."/>
            <person name="De Hoog G.S."/>
            <person name="Govender N.P."/>
            <person name="Botha A."/>
            <person name="Moreno L."/>
            <person name="De Vries M."/>
            <person name="Munoz J.F."/>
            <person name="Stielow J.B."/>
        </authorList>
    </citation>
    <scope>NUCLEOTIDE SEQUENCE [LARGE SCALE GENOMIC DNA]</scope>
    <source>
        <strain evidence="1 2">EI222</strain>
    </source>
</reference>
<dbReference type="Proteomes" id="UP000242791">
    <property type="component" value="Unassembled WGS sequence"/>
</dbReference>
<sequence>MPTPRIAREPATPDLLVTSQLRKAYERASVPKFRESAVVPLFEKFFTTWMCSDDDLGVYSQQNLDEGDDQLRITGTTNIDAGDAYATALFSQFRTYPDRETRPSNLMQQMNISGSLPQYEFMPSIAPFKQAELMGQMDPSDTLSAFTLPTGPTYSLAQADLMQQMDLSNTVSQTEFPFMQQNVPNSSQRREYSNLMQQFSSS</sequence>
<dbReference type="OrthoDB" id="4539534at2759"/>
<proteinExistence type="predicted"/>
<dbReference type="VEuPathDB" id="FungiDB:ACJ73_08642"/>